<feature type="non-terminal residue" evidence="5">
    <location>
        <position position="1"/>
    </location>
</feature>
<gene>
    <name evidence="5" type="ORF">BAE44_0008680</name>
</gene>
<evidence type="ECO:0000259" key="4">
    <source>
        <dbReference type="Pfam" id="PF24153"/>
    </source>
</evidence>
<keyword evidence="6" id="KW-1185">Reference proteome</keyword>
<evidence type="ECO:0000256" key="3">
    <source>
        <dbReference type="SAM" id="MobiDB-lite"/>
    </source>
</evidence>
<comment type="similarity">
    <text evidence="1">Belongs to the MEG family.</text>
</comment>
<evidence type="ECO:0000313" key="6">
    <source>
        <dbReference type="Proteomes" id="UP000095767"/>
    </source>
</evidence>
<name>A0A1E5VYT7_9POAL</name>
<keyword evidence="2" id="KW-1015">Disulfide bond</keyword>
<feature type="domain" description="Meg" evidence="4">
    <location>
        <begin position="24"/>
        <end position="76"/>
    </location>
</feature>
<dbReference type="Proteomes" id="UP000095767">
    <property type="component" value="Unassembled WGS sequence"/>
</dbReference>
<protein>
    <recommendedName>
        <fullName evidence="4">Meg domain-containing protein</fullName>
    </recommendedName>
</protein>
<sequence length="85" mass="9489">GRPQPLKAGRTARSHAYSLSGTSNNATTTTLDESKVKLIFCSKMYCDTEPHDCYCCLNGRPEPLCYDTERECRAKCPHCNPKCLT</sequence>
<reference evidence="5 6" key="1">
    <citation type="submission" date="2016-09" db="EMBL/GenBank/DDBJ databases">
        <title>The draft genome of Dichanthelium oligosanthes: A C3 panicoid grass species.</title>
        <authorList>
            <person name="Studer A.J."/>
            <person name="Schnable J.C."/>
            <person name="Brutnell T.P."/>
        </authorList>
    </citation>
    <scope>NUCLEOTIDE SEQUENCE [LARGE SCALE GENOMIC DNA]</scope>
    <source>
        <strain evidence="6">cv. Kellogg 1175</strain>
        <tissue evidence="5">Leaf</tissue>
    </source>
</reference>
<organism evidence="5 6">
    <name type="scientific">Dichanthelium oligosanthes</name>
    <dbReference type="NCBI Taxonomy" id="888268"/>
    <lineage>
        <taxon>Eukaryota</taxon>
        <taxon>Viridiplantae</taxon>
        <taxon>Streptophyta</taxon>
        <taxon>Embryophyta</taxon>
        <taxon>Tracheophyta</taxon>
        <taxon>Spermatophyta</taxon>
        <taxon>Magnoliopsida</taxon>
        <taxon>Liliopsida</taxon>
        <taxon>Poales</taxon>
        <taxon>Poaceae</taxon>
        <taxon>PACMAD clade</taxon>
        <taxon>Panicoideae</taxon>
        <taxon>Panicodae</taxon>
        <taxon>Paniceae</taxon>
        <taxon>Dichantheliinae</taxon>
        <taxon>Dichanthelium</taxon>
    </lineage>
</organism>
<dbReference type="EMBL" id="LWDX02025902">
    <property type="protein sequence ID" value="OEL30303.1"/>
    <property type="molecule type" value="Genomic_DNA"/>
</dbReference>
<accession>A0A1E5VYT7</accession>
<dbReference type="Pfam" id="PF24153">
    <property type="entry name" value="Meg"/>
    <property type="match status" value="1"/>
</dbReference>
<feature type="region of interest" description="Disordered" evidence="3">
    <location>
        <begin position="1"/>
        <end position="23"/>
    </location>
</feature>
<dbReference type="InterPro" id="IPR056205">
    <property type="entry name" value="Meg"/>
</dbReference>
<proteinExistence type="inferred from homology"/>
<evidence type="ECO:0000256" key="1">
    <source>
        <dbReference type="ARBA" id="ARBA00010149"/>
    </source>
</evidence>
<evidence type="ECO:0000256" key="2">
    <source>
        <dbReference type="ARBA" id="ARBA00023157"/>
    </source>
</evidence>
<dbReference type="AlphaFoldDB" id="A0A1E5VYT7"/>
<comment type="caution">
    <text evidence="5">The sequence shown here is derived from an EMBL/GenBank/DDBJ whole genome shotgun (WGS) entry which is preliminary data.</text>
</comment>
<evidence type="ECO:0000313" key="5">
    <source>
        <dbReference type="EMBL" id="OEL30303.1"/>
    </source>
</evidence>
<dbReference type="OrthoDB" id="691711at2759"/>